<feature type="domain" description="Gfo/Idh/MocA-like oxidoreductase N-terminal" evidence="4">
    <location>
        <begin position="63"/>
        <end position="182"/>
    </location>
</feature>
<feature type="compositionally biased region" description="Basic and acidic residues" evidence="3">
    <location>
        <begin position="343"/>
        <end position="354"/>
    </location>
</feature>
<dbReference type="Pfam" id="PF01408">
    <property type="entry name" value="GFO_IDH_MocA"/>
    <property type="match status" value="1"/>
</dbReference>
<gene>
    <name evidence="6" type="ORF">DL762_009618</name>
</gene>
<evidence type="ECO:0000259" key="5">
    <source>
        <dbReference type="Pfam" id="PF22725"/>
    </source>
</evidence>
<dbReference type="EMBL" id="QJNS01000529">
    <property type="protein sequence ID" value="RYO76904.1"/>
    <property type="molecule type" value="Genomic_DNA"/>
</dbReference>
<dbReference type="InterPro" id="IPR000683">
    <property type="entry name" value="Gfo/Idh/MocA-like_OxRdtase_N"/>
</dbReference>
<dbReference type="Proteomes" id="UP000294003">
    <property type="component" value="Unassembled WGS sequence"/>
</dbReference>
<evidence type="ECO:0000259" key="4">
    <source>
        <dbReference type="Pfam" id="PF01408"/>
    </source>
</evidence>
<dbReference type="PANTHER" id="PTHR43708:SF5">
    <property type="entry name" value="CONSERVED EXPRESSED OXIDOREDUCTASE (EUROFUNG)-RELATED"/>
    <property type="match status" value="1"/>
</dbReference>
<feature type="domain" description="GFO/IDH/MocA-like oxidoreductase" evidence="5">
    <location>
        <begin position="191"/>
        <end position="325"/>
    </location>
</feature>
<dbReference type="InterPro" id="IPR051317">
    <property type="entry name" value="Gfo/Idh/MocA_oxidoreduct"/>
</dbReference>
<proteinExistence type="inferred from homology"/>
<dbReference type="SUPFAM" id="SSF55347">
    <property type="entry name" value="Glyceraldehyde-3-phosphate dehydrogenase-like, C-terminal domain"/>
    <property type="match status" value="1"/>
</dbReference>
<evidence type="ECO:0000313" key="7">
    <source>
        <dbReference type="Proteomes" id="UP000294003"/>
    </source>
</evidence>
<dbReference type="InterPro" id="IPR055170">
    <property type="entry name" value="GFO_IDH_MocA-like_dom"/>
</dbReference>
<comment type="similarity">
    <text evidence="1">Belongs to the Gfo/Idh/MocA family.</text>
</comment>
<protein>
    <recommendedName>
        <fullName evidence="8">Gfo/Idh/MocA-like oxidoreductase N-terminal domain-containing protein</fullName>
    </recommendedName>
</protein>
<dbReference type="SUPFAM" id="SSF51735">
    <property type="entry name" value="NAD(P)-binding Rossmann-fold domains"/>
    <property type="match status" value="1"/>
</dbReference>
<accession>A0ABY0GWW4</accession>
<dbReference type="Gene3D" id="3.40.50.720">
    <property type="entry name" value="NAD(P)-binding Rossmann-like Domain"/>
    <property type="match status" value="1"/>
</dbReference>
<evidence type="ECO:0000313" key="6">
    <source>
        <dbReference type="EMBL" id="RYO76904.1"/>
    </source>
</evidence>
<reference evidence="6 7" key="1">
    <citation type="submission" date="2018-06" db="EMBL/GenBank/DDBJ databases">
        <title>Complete Genomes of Monosporascus.</title>
        <authorList>
            <person name="Robinson A.J."/>
            <person name="Natvig D.O."/>
        </authorList>
    </citation>
    <scope>NUCLEOTIDE SEQUENCE [LARGE SCALE GENOMIC DNA]</scope>
    <source>
        <strain evidence="6 7">CBS 609.92</strain>
    </source>
</reference>
<organism evidence="6 7">
    <name type="scientific">Monosporascus cannonballus</name>
    <dbReference type="NCBI Taxonomy" id="155416"/>
    <lineage>
        <taxon>Eukaryota</taxon>
        <taxon>Fungi</taxon>
        <taxon>Dikarya</taxon>
        <taxon>Ascomycota</taxon>
        <taxon>Pezizomycotina</taxon>
        <taxon>Sordariomycetes</taxon>
        <taxon>Xylariomycetidae</taxon>
        <taxon>Xylariales</taxon>
        <taxon>Xylariales incertae sedis</taxon>
        <taxon>Monosporascus</taxon>
    </lineage>
</organism>
<name>A0ABY0GWW4_9PEZI</name>
<dbReference type="Pfam" id="PF22725">
    <property type="entry name" value="GFO_IDH_MocA_C3"/>
    <property type="match status" value="1"/>
</dbReference>
<dbReference type="PANTHER" id="PTHR43708">
    <property type="entry name" value="CONSERVED EXPRESSED OXIDOREDUCTASE (EUROFUNG)"/>
    <property type="match status" value="1"/>
</dbReference>
<comment type="caution">
    <text evidence="6">The sequence shown here is derived from an EMBL/GenBank/DDBJ whole genome shotgun (WGS) entry which is preliminary data.</text>
</comment>
<sequence>MTRKKGNRPMVLSSQFFKEKVLHCVASSDSSPLLLPSQLIYWIRYTDPLSTATDGGMAESKKFNVGVIGYGVSAKIFHIPFITTTPAFNLHSILQRKPTPGSSAPNDYPQLKHFTSLDDFLADSSLDVVVVTTPPETHFPFVRQALEAGRHVLVEKPFVPSSAEADTLLRLAREKGRVLCVYQNRRWDADFLTVRKLVSEGTLGRVVELDTHFDLYRPEKPSRASWKTSLGLEGGGTAIYDLGTHLIDQAYALFGPPRSVFAKFASQRDGALSGPAVNNDDLDIDSVTAHLYYDSGLVINVRIGVLSAEARQPRFWVRGSRGSYRKFGMDPQEGQLGAADGPRPGDARYGREGPEWSGRLAVVGQDGNISESECPTVEPQTYGRIYELFGEGLRSGKEEDVPVPASQARDVLKIIEAAKESAKSGREVEVRL</sequence>
<keyword evidence="2" id="KW-0560">Oxidoreductase</keyword>
<feature type="region of interest" description="Disordered" evidence="3">
    <location>
        <begin position="327"/>
        <end position="355"/>
    </location>
</feature>
<keyword evidence="7" id="KW-1185">Reference proteome</keyword>
<dbReference type="Gene3D" id="3.30.360.10">
    <property type="entry name" value="Dihydrodipicolinate Reductase, domain 2"/>
    <property type="match status" value="1"/>
</dbReference>
<evidence type="ECO:0000256" key="1">
    <source>
        <dbReference type="ARBA" id="ARBA00010928"/>
    </source>
</evidence>
<dbReference type="InterPro" id="IPR036291">
    <property type="entry name" value="NAD(P)-bd_dom_sf"/>
</dbReference>
<evidence type="ECO:0008006" key="8">
    <source>
        <dbReference type="Google" id="ProtNLM"/>
    </source>
</evidence>
<evidence type="ECO:0000256" key="3">
    <source>
        <dbReference type="SAM" id="MobiDB-lite"/>
    </source>
</evidence>
<evidence type="ECO:0000256" key="2">
    <source>
        <dbReference type="ARBA" id="ARBA00023002"/>
    </source>
</evidence>